<keyword evidence="1" id="KW-1133">Transmembrane helix</keyword>
<organism evidence="2 3">
    <name type="scientific">Ligilactobacillus agilis DSM 20509</name>
    <dbReference type="NCBI Taxonomy" id="1423718"/>
    <lineage>
        <taxon>Bacteria</taxon>
        <taxon>Bacillati</taxon>
        <taxon>Bacillota</taxon>
        <taxon>Bacilli</taxon>
        <taxon>Lactobacillales</taxon>
        <taxon>Lactobacillaceae</taxon>
        <taxon>Ligilactobacillus</taxon>
    </lineage>
</organism>
<evidence type="ECO:0000256" key="1">
    <source>
        <dbReference type="SAM" id="Phobius"/>
    </source>
</evidence>
<protein>
    <recommendedName>
        <fullName evidence="4">Integral membrane protein</fullName>
    </recommendedName>
</protein>
<name>A0A0R2A7X2_9LACO</name>
<comment type="caution">
    <text evidence="2">The sequence shown here is derived from an EMBL/GenBank/DDBJ whole genome shotgun (WGS) entry which is preliminary data.</text>
</comment>
<feature type="transmembrane region" description="Helical" evidence="1">
    <location>
        <begin position="63"/>
        <end position="82"/>
    </location>
</feature>
<keyword evidence="3" id="KW-1185">Reference proteome</keyword>
<dbReference type="PATRIC" id="fig|1423718.3.peg.1174"/>
<proteinExistence type="predicted"/>
<sequence>MGAKQLALFFWIFLKGFLILKILAIILLIVVSSILLFMGGYLLGHQRKPFLVFHPESTLTLGGVLKVCGLILLALGALSLFITIIGQILWALLIVLCAAFFVSILSFIMLTYL</sequence>
<gene>
    <name evidence="2" type="ORF">FC14_GL001116</name>
</gene>
<feature type="transmembrane region" description="Helical" evidence="1">
    <location>
        <begin position="12"/>
        <end position="43"/>
    </location>
</feature>
<dbReference type="Proteomes" id="UP000051008">
    <property type="component" value="Unassembled WGS sequence"/>
</dbReference>
<evidence type="ECO:0000313" key="2">
    <source>
        <dbReference type="EMBL" id="KRM62879.1"/>
    </source>
</evidence>
<dbReference type="AlphaFoldDB" id="A0A0R2A7X2"/>
<feature type="transmembrane region" description="Helical" evidence="1">
    <location>
        <begin position="89"/>
        <end position="112"/>
    </location>
</feature>
<evidence type="ECO:0008006" key="4">
    <source>
        <dbReference type="Google" id="ProtNLM"/>
    </source>
</evidence>
<accession>A0A0R2A7X2</accession>
<dbReference type="EMBL" id="AYYP01000072">
    <property type="protein sequence ID" value="KRM62879.1"/>
    <property type="molecule type" value="Genomic_DNA"/>
</dbReference>
<keyword evidence="1" id="KW-0472">Membrane</keyword>
<evidence type="ECO:0000313" key="3">
    <source>
        <dbReference type="Proteomes" id="UP000051008"/>
    </source>
</evidence>
<reference evidence="2 3" key="1">
    <citation type="journal article" date="2015" name="Genome Announc.">
        <title>Expanding the biotechnology potential of lactobacilli through comparative genomics of 213 strains and associated genera.</title>
        <authorList>
            <person name="Sun Z."/>
            <person name="Harris H.M."/>
            <person name="McCann A."/>
            <person name="Guo C."/>
            <person name="Argimon S."/>
            <person name="Zhang W."/>
            <person name="Yang X."/>
            <person name="Jeffery I.B."/>
            <person name="Cooney J.C."/>
            <person name="Kagawa T.F."/>
            <person name="Liu W."/>
            <person name="Song Y."/>
            <person name="Salvetti E."/>
            <person name="Wrobel A."/>
            <person name="Rasinkangas P."/>
            <person name="Parkhill J."/>
            <person name="Rea M.C."/>
            <person name="O'Sullivan O."/>
            <person name="Ritari J."/>
            <person name="Douillard F.P."/>
            <person name="Paul Ross R."/>
            <person name="Yang R."/>
            <person name="Briner A.E."/>
            <person name="Felis G.E."/>
            <person name="de Vos W.M."/>
            <person name="Barrangou R."/>
            <person name="Klaenhammer T.R."/>
            <person name="Caufield P.W."/>
            <person name="Cui Y."/>
            <person name="Zhang H."/>
            <person name="O'Toole P.W."/>
        </authorList>
    </citation>
    <scope>NUCLEOTIDE SEQUENCE [LARGE SCALE GENOMIC DNA]</scope>
    <source>
        <strain evidence="2 3">DSM 20509</strain>
    </source>
</reference>
<keyword evidence="1" id="KW-0812">Transmembrane</keyword>